<evidence type="ECO:0000313" key="1">
    <source>
        <dbReference type="EMBL" id="KAK5109807.1"/>
    </source>
</evidence>
<proteinExistence type="predicted"/>
<comment type="caution">
    <text evidence="1">The sequence shown here is derived from an EMBL/GenBank/DDBJ whole genome shotgun (WGS) entry which is preliminary data.</text>
</comment>
<protein>
    <submittedName>
        <fullName evidence="1">Uncharacterized protein</fullName>
    </submittedName>
</protein>
<name>A0AAN7YEE9_9PEZI</name>
<reference evidence="1" key="1">
    <citation type="submission" date="2023-08" db="EMBL/GenBank/DDBJ databases">
        <title>Black Yeasts Isolated from many extreme environments.</title>
        <authorList>
            <person name="Coleine C."/>
            <person name="Stajich J.E."/>
            <person name="Selbmann L."/>
        </authorList>
    </citation>
    <scope>NUCLEOTIDE SEQUENCE</scope>
    <source>
        <strain evidence="1">CCFEE 5401</strain>
    </source>
</reference>
<dbReference type="EMBL" id="JAVRRL010000058">
    <property type="protein sequence ID" value="KAK5109807.1"/>
    <property type="molecule type" value="Genomic_DNA"/>
</dbReference>
<dbReference type="Proteomes" id="UP001310890">
    <property type="component" value="Unassembled WGS sequence"/>
</dbReference>
<gene>
    <name evidence="1" type="ORF">LTR62_006540</name>
</gene>
<accession>A0AAN7YEE9</accession>
<sequence>MANIARLVSDFITLAQTLYKSAVIRATAQATLLHHLRSFDAYLELTRKPLKVIFENKDTRHPEIVAQADWVVRLIYNLHRWLQDTGFRKTKLKAGLVKRRRKSKPSVVVVAKEVDRLGPIKFPRFGVTGKETQFDVLFLKLKDAFERLQAMCIDDHYPDV</sequence>
<dbReference type="AlphaFoldDB" id="A0AAN7YEE9"/>
<organism evidence="1 2">
    <name type="scientific">Meristemomyces frigidus</name>
    <dbReference type="NCBI Taxonomy" id="1508187"/>
    <lineage>
        <taxon>Eukaryota</taxon>
        <taxon>Fungi</taxon>
        <taxon>Dikarya</taxon>
        <taxon>Ascomycota</taxon>
        <taxon>Pezizomycotina</taxon>
        <taxon>Dothideomycetes</taxon>
        <taxon>Dothideomycetidae</taxon>
        <taxon>Mycosphaerellales</taxon>
        <taxon>Teratosphaeriaceae</taxon>
        <taxon>Meristemomyces</taxon>
    </lineage>
</organism>
<evidence type="ECO:0000313" key="2">
    <source>
        <dbReference type="Proteomes" id="UP001310890"/>
    </source>
</evidence>